<protein>
    <recommendedName>
        <fullName evidence="3">Methyltransferase type 11 domain-containing protein</fullName>
    </recommendedName>
</protein>
<dbReference type="Proteomes" id="UP001054945">
    <property type="component" value="Unassembled WGS sequence"/>
</dbReference>
<comment type="caution">
    <text evidence="1">The sequence shown here is derived from an EMBL/GenBank/DDBJ whole genome shotgun (WGS) entry which is preliminary data.</text>
</comment>
<keyword evidence="2" id="KW-1185">Reference proteome</keyword>
<evidence type="ECO:0000313" key="1">
    <source>
        <dbReference type="EMBL" id="GIY06341.1"/>
    </source>
</evidence>
<accession>A0AAV4QE20</accession>
<dbReference type="AlphaFoldDB" id="A0AAV4QE20"/>
<name>A0AAV4QE20_CAEEX</name>
<evidence type="ECO:0008006" key="3">
    <source>
        <dbReference type="Google" id="ProtNLM"/>
    </source>
</evidence>
<reference evidence="1 2" key="1">
    <citation type="submission" date="2021-06" db="EMBL/GenBank/DDBJ databases">
        <title>Caerostris extrusa draft genome.</title>
        <authorList>
            <person name="Kono N."/>
            <person name="Arakawa K."/>
        </authorList>
    </citation>
    <scope>NUCLEOTIDE SEQUENCE [LARGE SCALE GENOMIC DNA]</scope>
</reference>
<organism evidence="1 2">
    <name type="scientific">Caerostris extrusa</name>
    <name type="common">Bark spider</name>
    <name type="synonym">Caerostris bankana</name>
    <dbReference type="NCBI Taxonomy" id="172846"/>
    <lineage>
        <taxon>Eukaryota</taxon>
        <taxon>Metazoa</taxon>
        <taxon>Ecdysozoa</taxon>
        <taxon>Arthropoda</taxon>
        <taxon>Chelicerata</taxon>
        <taxon>Arachnida</taxon>
        <taxon>Araneae</taxon>
        <taxon>Araneomorphae</taxon>
        <taxon>Entelegynae</taxon>
        <taxon>Araneoidea</taxon>
        <taxon>Araneidae</taxon>
        <taxon>Caerostris</taxon>
    </lineage>
</organism>
<proteinExistence type="predicted"/>
<sequence length="295" mass="33165">MPSKLYESIIEKERQRSSIENYKLKAAAKSINLTYSKTSLERGSTYLNYNFPEIPLIAGGSGTDIVGIFKALAMMPYFYSRIRKVSVLDNCSRWQNCFEDVMLDLSQDNVGKVISNADIICMVKFISKILTKKECKNTLQVLGKLLKPGAVMLFIDNFEGNVSLYVEDILKETGLKPILGPLHETYGTHTNADLETYGCPPEISTKISVIGWMKTNVSNEHDFASKSYSSLCVQSENELVNNISDRSDIDDCNNHINKISNTNCDKYTQTDLNDVNGLFKDKLNQTLASNEIRSF</sequence>
<dbReference type="EMBL" id="BPLR01005948">
    <property type="protein sequence ID" value="GIY06341.1"/>
    <property type="molecule type" value="Genomic_DNA"/>
</dbReference>
<evidence type="ECO:0000313" key="2">
    <source>
        <dbReference type="Proteomes" id="UP001054945"/>
    </source>
</evidence>
<gene>
    <name evidence="1" type="primary">AVEN_114803_1</name>
    <name evidence="1" type="ORF">CEXT_539791</name>
</gene>